<dbReference type="PANTHER" id="PTHR10039:SF5">
    <property type="entry name" value="NACHT DOMAIN-CONTAINING PROTEIN"/>
    <property type="match status" value="1"/>
</dbReference>
<evidence type="ECO:0000256" key="1">
    <source>
        <dbReference type="ARBA" id="ARBA00022737"/>
    </source>
</evidence>
<evidence type="ECO:0000313" key="5">
    <source>
        <dbReference type="EMBL" id="KAK0620494.1"/>
    </source>
</evidence>
<dbReference type="SUPFAM" id="SSF52540">
    <property type="entry name" value="P-loop containing nucleoside triphosphate hydrolases"/>
    <property type="match status" value="1"/>
</dbReference>
<dbReference type="InterPro" id="IPR056693">
    <property type="entry name" value="DUF7791"/>
</dbReference>
<sequence>MESSFTIVCGVVQLVEFGIKVLTNIREIGNTADGLNGMNNTTLGLTRRFKKEMEGQIRMAKTHKMELEQYYCNRQGVGPDLEGALKRAINEAEALEGVLVELQPKRKGGFFVLFAAVKSIWKRKAVNEMEVRLRDLQMELVQKHLVVILQKIDVSRARQADQFDRACKQIESLVSQVVNSKSGPGTFAKEAAEALRDRELACVQSLSYSIMEEREAGISDPELETYNWIFRESPGGISTGFKEWLAQSGGIYWITGKPGSGKSTLTKHVARHNTTVKYLKVWAKEKKLIVADFFFWRSGAMLQRSLEGLLRSVLYQVLHECRELVPDVLKEALSSVRSEWSCFWTLDRLDRAWKSLISVSRASEAKICLFIDGLDEYEGGGGGQSGDMNITNRFKELVDHPTIKVCLSSRLHAAFSDAFGQVPHLRMQDFTKNDIRLYIKNRLSSNNDKQATALRKEIAEKAEGVFLWVRLVVASCVEGQVNGDSFETLRNRVSTTPEDLEELFRQILGQIGGKDVPREVPKKESAVEECYRKQCFRLLCWAKRAQEAGDALTLTDLYFAELGFEVNERKLSPVFMPLSQFSRDFATSLPGECQNLQRRIMSRCKGLLEVHENESQSPESWHVGFLHRSVADFLDAFHADRNRDWPSKAEVGSAGLRVRILKLKHLAGLKEIKRKDWFDTFRPEICNFIEVCWEHKEAGILVEQCVRLLDELRLTADEVWSTVKNRSSSEEEGKTHWSAAARMSLITKHPGSVDKDRRWDVAPELKPLPCPTFWAFVQDALLDLDGPESMGDEGTLSSEVDGSSEGESVEDGEWCNKADADDDDGGYDGGTEDEGSEYEGWGEVEGEETNGWSCVVM</sequence>
<accession>A0AA40C0S6</accession>
<keyword evidence="6" id="KW-1185">Reference proteome</keyword>
<evidence type="ECO:0000259" key="4">
    <source>
        <dbReference type="Pfam" id="PF25053"/>
    </source>
</evidence>
<organism evidence="5 6">
    <name type="scientific">Immersiella caudata</name>
    <dbReference type="NCBI Taxonomy" id="314043"/>
    <lineage>
        <taxon>Eukaryota</taxon>
        <taxon>Fungi</taxon>
        <taxon>Dikarya</taxon>
        <taxon>Ascomycota</taxon>
        <taxon>Pezizomycotina</taxon>
        <taxon>Sordariomycetes</taxon>
        <taxon>Sordariomycetidae</taxon>
        <taxon>Sordariales</taxon>
        <taxon>Lasiosphaeriaceae</taxon>
        <taxon>Immersiella</taxon>
    </lineage>
</organism>
<dbReference type="Gene3D" id="3.40.50.300">
    <property type="entry name" value="P-loop containing nucleotide triphosphate hydrolases"/>
    <property type="match status" value="1"/>
</dbReference>
<name>A0AA40C0S6_9PEZI</name>
<evidence type="ECO:0008006" key="7">
    <source>
        <dbReference type="Google" id="ProtNLM"/>
    </source>
</evidence>
<comment type="caution">
    <text evidence="5">The sequence shown here is derived from an EMBL/GenBank/DDBJ whole genome shotgun (WGS) entry which is preliminary data.</text>
</comment>
<dbReference type="InterPro" id="IPR056884">
    <property type="entry name" value="NPHP3-like_N"/>
</dbReference>
<keyword evidence="1" id="KW-0677">Repeat</keyword>
<feature type="compositionally biased region" description="Acidic residues" evidence="2">
    <location>
        <begin position="802"/>
        <end position="813"/>
    </location>
</feature>
<dbReference type="PANTHER" id="PTHR10039">
    <property type="entry name" value="AMELOGENIN"/>
    <property type="match status" value="1"/>
</dbReference>
<feature type="domain" description="DUF7791" evidence="4">
    <location>
        <begin position="527"/>
        <end position="635"/>
    </location>
</feature>
<proteinExistence type="predicted"/>
<dbReference type="Pfam" id="PF25053">
    <property type="entry name" value="DUF7791"/>
    <property type="match status" value="1"/>
</dbReference>
<evidence type="ECO:0000256" key="2">
    <source>
        <dbReference type="SAM" id="MobiDB-lite"/>
    </source>
</evidence>
<feature type="domain" description="Nephrocystin 3-like N-terminal" evidence="3">
    <location>
        <begin position="239"/>
        <end position="410"/>
    </location>
</feature>
<dbReference type="Pfam" id="PF24883">
    <property type="entry name" value="NPHP3_N"/>
    <property type="match status" value="1"/>
</dbReference>
<dbReference type="InterPro" id="IPR027417">
    <property type="entry name" value="P-loop_NTPase"/>
</dbReference>
<dbReference type="AlphaFoldDB" id="A0AA40C0S6"/>
<dbReference type="EMBL" id="JAULSU010000004">
    <property type="protein sequence ID" value="KAK0620494.1"/>
    <property type="molecule type" value="Genomic_DNA"/>
</dbReference>
<gene>
    <name evidence="5" type="ORF">B0T14DRAFT_521557</name>
</gene>
<protein>
    <recommendedName>
        <fullName evidence="7">NACHT domain-containing protein</fullName>
    </recommendedName>
</protein>
<reference evidence="5" key="1">
    <citation type="submission" date="2023-06" db="EMBL/GenBank/DDBJ databases">
        <title>Genome-scale phylogeny and comparative genomics of the fungal order Sordariales.</title>
        <authorList>
            <consortium name="Lawrence Berkeley National Laboratory"/>
            <person name="Hensen N."/>
            <person name="Bonometti L."/>
            <person name="Westerberg I."/>
            <person name="Brannstrom I.O."/>
            <person name="Guillou S."/>
            <person name="Cros-Aarteil S."/>
            <person name="Calhoun S."/>
            <person name="Haridas S."/>
            <person name="Kuo A."/>
            <person name="Mondo S."/>
            <person name="Pangilinan J."/>
            <person name="Riley R."/>
            <person name="Labutti K."/>
            <person name="Andreopoulos B."/>
            <person name="Lipzen A."/>
            <person name="Chen C."/>
            <person name="Yanf M."/>
            <person name="Daum C."/>
            <person name="Ng V."/>
            <person name="Clum A."/>
            <person name="Steindorff A."/>
            <person name="Ohm R."/>
            <person name="Martin F."/>
            <person name="Silar P."/>
            <person name="Natvig D."/>
            <person name="Lalanne C."/>
            <person name="Gautier V."/>
            <person name="Ament-Velasquez S.L."/>
            <person name="Kruys A."/>
            <person name="Hutchinson M.I."/>
            <person name="Powell A.J."/>
            <person name="Barry K."/>
            <person name="Miller A.N."/>
            <person name="Grigoriev I.V."/>
            <person name="Debuchy R."/>
            <person name="Gladieux P."/>
            <person name="Thoren M.H."/>
            <person name="Johannesson H."/>
        </authorList>
    </citation>
    <scope>NUCLEOTIDE SEQUENCE</scope>
    <source>
        <strain evidence="5">CBS 606.72</strain>
    </source>
</reference>
<feature type="compositionally biased region" description="Acidic residues" evidence="2">
    <location>
        <begin position="820"/>
        <end position="848"/>
    </location>
</feature>
<evidence type="ECO:0000313" key="6">
    <source>
        <dbReference type="Proteomes" id="UP001175000"/>
    </source>
</evidence>
<evidence type="ECO:0000259" key="3">
    <source>
        <dbReference type="Pfam" id="PF24883"/>
    </source>
</evidence>
<dbReference type="Proteomes" id="UP001175000">
    <property type="component" value="Unassembled WGS sequence"/>
</dbReference>
<feature type="region of interest" description="Disordered" evidence="2">
    <location>
        <begin position="785"/>
        <end position="857"/>
    </location>
</feature>